<dbReference type="Proteomes" id="UP000193642">
    <property type="component" value="Unassembled WGS sequence"/>
</dbReference>
<dbReference type="OrthoDB" id="10473956at2759"/>
<evidence type="ECO:0000256" key="1">
    <source>
        <dbReference type="SAM" id="Coils"/>
    </source>
</evidence>
<gene>
    <name evidence="2" type="ORF">BCR33DRAFT_173131</name>
</gene>
<dbReference type="EMBL" id="MCGO01000019">
    <property type="protein sequence ID" value="ORY45713.1"/>
    <property type="molecule type" value="Genomic_DNA"/>
</dbReference>
<comment type="caution">
    <text evidence="2">The sequence shown here is derived from an EMBL/GenBank/DDBJ whole genome shotgun (WGS) entry which is preliminary data.</text>
</comment>
<feature type="coiled-coil region" evidence="1">
    <location>
        <begin position="73"/>
        <end position="107"/>
    </location>
</feature>
<keyword evidence="1" id="KW-0175">Coiled coil</keyword>
<sequence length="163" mass="18281">MAKPNKNELFNHYLTLKTRKSRTSLSYCKKLNKSSETCNLKLLLGVANGMDKFSNDEQNSVYQIREIELTTENNALRNELSALQSHISQLNSQLSETAEHLKAVELNSANSIHLLEEKLKVTQSSAHDDTVIKNLQHQLNDALSQASGGEASNMKRVTSLKRL</sequence>
<evidence type="ECO:0000313" key="2">
    <source>
        <dbReference type="EMBL" id="ORY45713.1"/>
    </source>
</evidence>
<accession>A0A1Y2CF70</accession>
<protein>
    <submittedName>
        <fullName evidence="2">Uncharacterized protein</fullName>
    </submittedName>
</protein>
<keyword evidence="3" id="KW-1185">Reference proteome</keyword>
<name>A0A1Y2CF70_9FUNG</name>
<proteinExistence type="predicted"/>
<dbReference type="AlphaFoldDB" id="A0A1Y2CF70"/>
<reference evidence="2 3" key="1">
    <citation type="submission" date="2016-07" db="EMBL/GenBank/DDBJ databases">
        <title>Pervasive Adenine N6-methylation of Active Genes in Fungi.</title>
        <authorList>
            <consortium name="DOE Joint Genome Institute"/>
            <person name="Mondo S.J."/>
            <person name="Dannebaum R.O."/>
            <person name="Kuo R.C."/>
            <person name="Labutti K."/>
            <person name="Haridas S."/>
            <person name="Kuo A."/>
            <person name="Salamov A."/>
            <person name="Ahrendt S.R."/>
            <person name="Lipzen A."/>
            <person name="Sullivan W."/>
            <person name="Andreopoulos W.B."/>
            <person name="Clum A."/>
            <person name="Lindquist E."/>
            <person name="Daum C."/>
            <person name="Ramamoorthy G.K."/>
            <person name="Gryganskyi A."/>
            <person name="Culley D."/>
            <person name="Magnuson J.K."/>
            <person name="James T.Y."/>
            <person name="O'Malley M.A."/>
            <person name="Stajich J.E."/>
            <person name="Spatafora J.W."/>
            <person name="Visel A."/>
            <person name="Grigoriev I.V."/>
        </authorList>
    </citation>
    <scope>NUCLEOTIDE SEQUENCE [LARGE SCALE GENOMIC DNA]</scope>
    <source>
        <strain evidence="2 3">JEL800</strain>
    </source>
</reference>
<organism evidence="2 3">
    <name type="scientific">Rhizoclosmatium globosum</name>
    <dbReference type="NCBI Taxonomy" id="329046"/>
    <lineage>
        <taxon>Eukaryota</taxon>
        <taxon>Fungi</taxon>
        <taxon>Fungi incertae sedis</taxon>
        <taxon>Chytridiomycota</taxon>
        <taxon>Chytridiomycota incertae sedis</taxon>
        <taxon>Chytridiomycetes</taxon>
        <taxon>Chytridiales</taxon>
        <taxon>Chytriomycetaceae</taxon>
        <taxon>Rhizoclosmatium</taxon>
    </lineage>
</organism>
<evidence type="ECO:0000313" key="3">
    <source>
        <dbReference type="Proteomes" id="UP000193642"/>
    </source>
</evidence>